<protein>
    <submittedName>
        <fullName evidence="2">Uncharacterized protein</fullName>
    </submittedName>
</protein>
<evidence type="ECO:0000313" key="2">
    <source>
        <dbReference type="EMBL" id="QZA78925.1"/>
    </source>
</evidence>
<name>A0ABX8Z929_9NEIS</name>
<organism evidence="2 3">
    <name type="scientific">Deefgea tanakiae</name>
    <dbReference type="NCBI Taxonomy" id="2865840"/>
    <lineage>
        <taxon>Bacteria</taxon>
        <taxon>Pseudomonadati</taxon>
        <taxon>Pseudomonadota</taxon>
        <taxon>Betaproteobacteria</taxon>
        <taxon>Neisseriales</taxon>
        <taxon>Chitinibacteraceae</taxon>
        <taxon>Deefgea</taxon>
    </lineage>
</organism>
<dbReference type="RefSeq" id="WP_221007444.1">
    <property type="nucleotide sequence ID" value="NZ_CP081150.1"/>
</dbReference>
<gene>
    <name evidence="2" type="ORF">K4H28_05870</name>
</gene>
<sequence length="513" mass="56259">MTSSKTPPLALSIYTIATTTMILSGCGGGETAPDQTKTAAPPPSLQTTGSAQVAAPSSDNMPPAQVAPGDLISGTTTLLKSRGSNSGVSFSNRDPIGLCQSLRTQAKLAAEINGETMSDQDLDDRVCTYGRFGNLHFSQNELANYYGVSKMADHTVRWAAFIYKDSYDKEQIYLWINSSGAGFMQDNQNIGTSSTGSANSFSTLNMHWGFGPITKFDNYYDSEKIKSCVETNSCPSWLTNSLRLTQQNNATAMFPQSSQNAMITTLDTSGFSVGISAGVDNTGPFFQFKGGYSETHQINLTGTPRILKHVLKSNNPLAGEIDYGIDWGLFKKQNAANTNYTLRSSLQDPISPKLDLMYVSGGGGTGGIDSPLRGRSYPFFATVYYKEFDANGSYRGESRPRYLTGLVDNIYFPRGSAEKMPYRPLCRQWSHSRSGSPGDIYQYFNPYAPDEFKMKSFILNKENNYDDFPADRTSSDSWQFAKATTMLKAIQFNELSDPASDLGCRPYYNKAND</sequence>
<dbReference type="Gene3D" id="3.30.160.280">
    <property type="match status" value="1"/>
</dbReference>
<dbReference type="EMBL" id="CP081150">
    <property type="protein sequence ID" value="QZA78925.1"/>
    <property type="molecule type" value="Genomic_DNA"/>
</dbReference>
<evidence type="ECO:0000313" key="3">
    <source>
        <dbReference type="Proteomes" id="UP000825679"/>
    </source>
</evidence>
<feature type="region of interest" description="Disordered" evidence="1">
    <location>
        <begin position="27"/>
        <end position="71"/>
    </location>
</feature>
<proteinExistence type="predicted"/>
<dbReference type="PROSITE" id="PS51257">
    <property type="entry name" value="PROKAR_LIPOPROTEIN"/>
    <property type="match status" value="1"/>
</dbReference>
<feature type="compositionally biased region" description="Polar residues" evidence="1">
    <location>
        <begin position="45"/>
        <end position="60"/>
    </location>
</feature>
<accession>A0ABX8Z929</accession>
<dbReference type="Proteomes" id="UP000825679">
    <property type="component" value="Chromosome"/>
</dbReference>
<keyword evidence="3" id="KW-1185">Reference proteome</keyword>
<evidence type="ECO:0000256" key="1">
    <source>
        <dbReference type="SAM" id="MobiDB-lite"/>
    </source>
</evidence>
<reference evidence="2 3" key="1">
    <citation type="submission" date="2021-08" db="EMBL/GenBank/DDBJ databases">
        <title>complete genome sequencing of Deefgea sp. D25.</title>
        <authorList>
            <person name="Bae J.-W."/>
            <person name="Gim D.-H."/>
        </authorList>
    </citation>
    <scope>NUCLEOTIDE SEQUENCE [LARGE SCALE GENOMIC DNA]</scope>
    <source>
        <strain evidence="2 3">D25</strain>
    </source>
</reference>